<dbReference type="InterPro" id="IPR021525">
    <property type="entry name" value="DUF3189"/>
</dbReference>
<sequence length="152" mass="17469">MIFIYCCYGGSHSSVTAAAAHLKLLSEGGKPAPEELMKVPYYDIQTNQDHGYFRYMGEDAQGNQVYIIGMHNSRKRFQVILSQIIDLLNLDRKQFVFVDTMPAVNWMMMVGGFTSRRLGWVKLGRPLVIRGTQNAYQKISKLVHRVKKNRIR</sequence>
<protein>
    <submittedName>
        <fullName evidence="1">DUF3189 family protein</fullName>
    </submittedName>
</protein>
<dbReference type="RefSeq" id="WP_089611201.1">
    <property type="nucleotide sequence ID" value="NZ_CP022121.1"/>
</dbReference>
<organism evidence="1 2">
    <name type="scientific">Dehalobacterium formicoaceticum</name>
    <dbReference type="NCBI Taxonomy" id="51515"/>
    <lineage>
        <taxon>Bacteria</taxon>
        <taxon>Bacillati</taxon>
        <taxon>Bacillota</taxon>
        <taxon>Clostridia</taxon>
        <taxon>Eubacteriales</taxon>
        <taxon>Peptococcaceae</taxon>
        <taxon>Dehalobacterium</taxon>
    </lineage>
</organism>
<dbReference type="Pfam" id="PF11385">
    <property type="entry name" value="DUF3189"/>
    <property type="match status" value="1"/>
</dbReference>
<dbReference type="Proteomes" id="UP001524944">
    <property type="component" value="Unassembled WGS sequence"/>
</dbReference>
<proteinExistence type="predicted"/>
<accession>A0ABT1Y4S6</accession>
<comment type="caution">
    <text evidence="1">The sequence shown here is derived from an EMBL/GenBank/DDBJ whole genome shotgun (WGS) entry which is preliminary data.</text>
</comment>
<evidence type="ECO:0000313" key="2">
    <source>
        <dbReference type="Proteomes" id="UP001524944"/>
    </source>
</evidence>
<evidence type="ECO:0000313" key="1">
    <source>
        <dbReference type="EMBL" id="MCR6545877.1"/>
    </source>
</evidence>
<reference evidence="1 2" key="1">
    <citation type="submission" date="2022-08" db="EMBL/GenBank/DDBJ databases">
        <title>Proteogenomics of the novel Dehalobacterium formicoaceticum strain EZ94 highlights a key role of methyltransferases during anaerobic dichloromethane degradation.</title>
        <authorList>
            <person name="Wasmund K."/>
        </authorList>
    </citation>
    <scope>NUCLEOTIDE SEQUENCE [LARGE SCALE GENOMIC DNA]</scope>
    <source>
        <strain evidence="1 2">EZ94</strain>
    </source>
</reference>
<name>A0ABT1Y4S6_9FIRM</name>
<gene>
    <name evidence="1" type="ORF">NVS47_10200</name>
</gene>
<keyword evidence="2" id="KW-1185">Reference proteome</keyword>
<dbReference type="EMBL" id="JANPWE010000004">
    <property type="protein sequence ID" value="MCR6545877.1"/>
    <property type="molecule type" value="Genomic_DNA"/>
</dbReference>